<proteinExistence type="predicted"/>
<dbReference type="PROSITE" id="PS01124">
    <property type="entry name" value="HTH_ARAC_FAMILY_2"/>
    <property type="match status" value="1"/>
</dbReference>
<evidence type="ECO:0000256" key="1">
    <source>
        <dbReference type="ARBA" id="ARBA00023015"/>
    </source>
</evidence>
<name>A0AAX3WU29_9BACI</name>
<evidence type="ECO:0000259" key="4">
    <source>
        <dbReference type="PROSITE" id="PS01124"/>
    </source>
</evidence>
<reference evidence="5" key="1">
    <citation type="submission" date="2023-05" db="EMBL/GenBank/DDBJ databases">
        <title>Comparative genomics of Bacillaceae isolates and their secondary metabolite potential.</title>
        <authorList>
            <person name="Song L."/>
            <person name="Nielsen L.J."/>
            <person name="Mohite O."/>
            <person name="Xu X."/>
            <person name="Weber T."/>
            <person name="Kovacs A.T."/>
        </authorList>
    </citation>
    <scope>NUCLEOTIDE SEQUENCE</scope>
    <source>
        <strain evidence="5">LY1</strain>
    </source>
</reference>
<dbReference type="PANTHER" id="PTHR43280">
    <property type="entry name" value="ARAC-FAMILY TRANSCRIPTIONAL REGULATOR"/>
    <property type="match status" value="1"/>
</dbReference>
<dbReference type="PRINTS" id="PR00032">
    <property type="entry name" value="HTHARAC"/>
</dbReference>
<keyword evidence="3" id="KW-0804">Transcription</keyword>
<dbReference type="SMART" id="SM00342">
    <property type="entry name" value="HTH_ARAC"/>
    <property type="match status" value="1"/>
</dbReference>
<dbReference type="RefSeq" id="WP_283869927.1">
    <property type="nucleotide sequence ID" value="NZ_CP126101.1"/>
</dbReference>
<evidence type="ECO:0000256" key="2">
    <source>
        <dbReference type="ARBA" id="ARBA00023125"/>
    </source>
</evidence>
<gene>
    <name evidence="5" type="ORF">QNH24_24315</name>
</gene>
<keyword evidence="1" id="KW-0805">Transcription regulation</keyword>
<dbReference type="InterPro" id="IPR018060">
    <property type="entry name" value="HTH_AraC"/>
</dbReference>
<evidence type="ECO:0000313" key="5">
    <source>
        <dbReference type="EMBL" id="WHY51346.1"/>
    </source>
</evidence>
<dbReference type="Proteomes" id="UP001178322">
    <property type="component" value="Chromosome"/>
</dbReference>
<dbReference type="PANTHER" id="PTHR43280:SF29">
    <property type="entry name" value="ARAC-FAMILY TRANSCRIPTIONAL REGULATOR"/>
    <property type="match status" value="1"/>
</dbReference>
<dbReference type="Gene3D" id="1.10.10.60">
    <property type="entry name" value="Homeodomain-like"/>
    <property type="match status" value="2"/>
</dbReference>
<organism evidence="5 6">
    <name type="scientific">Lysinibacillus pakistanensis</name>
    <dbReference type="NCBI Taxonomy" id="759811"/>
    <lineage>
        <taxon>Bacteria</taxon>
        <taxon>Bacillati</taxon>
        <taxon>Bacillota</taxon>
        <taxon>Bacilli</taxon>
        <taxon>Bacillales</taxon>
        <taxon>Bacillaceae</taxon>
        <taxon>Lysinibacillus</taxon>
    </lineage>
</organism>
<protein>
    <submittedName>
        <fullName evidence="5">AraC family transcriptional regulator</fullName>
    </submittedName>
</protein>
<dbReference type="AlphaFoldDB" id="A0AAX3WU29"/>
<evidence type="ECO:0000313" key="6">
    <source>
        <dbReference type="Proteomes" id="UP001178322"/>
    </source>
</evidence>
<dbReference type="InterPro" id="IPR020449">
    <property type="entry name" value="Tscrpt_reg_AraC-type_HTH"/>
</dbReference>
<accession>A0AAX3WU29</accession>
<dbReference type="SUPFAM" id="SSF46689">
    <property type="entry name" value="Homeodomain-like"/>
    <property type="match status" value="2"/>
</dbReference>
<dbReference type="InterPro" id="IPR018062">
    <property type="entry name" value="HTH_AraC-typ_CS"/>
</dbReference>
<dbReference type="InterPro" id="IPR037923">
    <property type="entry name" value="HTH-like"/>
</dbReference>
<keyword evidence="2" id="KW-0238">DNA-binding</keyword>
<dbReference type="PROSITE" id="PS00041">
    <property type="entry name" value="HTH_ARAC_FAMILY_1"/>
    <property type="match status" value="1"/>
</dbReference>
<dbReference type="SUPFAM" id="SSF51215">
    <property type="entry name" value="Regulatory protein AraC"/>
    <property type="match status" value="1"/>
</dbReference>
<sequence length="276" mass="31517">MDIKHLIDYYAHVNVKFTDIFTNKMKPGQIDRGRTTAPGKCGLVVPLSGSASFSFNGAPYTMAPGMVIHAGPQMPIEIKVIGDQIWEYAVVHYSTSIEETNKYPLANQHFLIDTGYHTKIIDYVQQLIESQSLPGNMAILKSKTLFMNLLETILILAKVKILDTASDIMEQAMQYINENYAKQISVSKIAEEFGVERRRFAYLFEQHTGMNPSTYLTEYRMRRAKDLLEYHDTTIAEVAECVGYFDCFYFSRVFKKCTGMSPTAYRKTIIEEAKYV</sequence>
<dbReference type="GO" id="GO:0043565">
    <property type="term" value="F:sequence-specific DNA binding"/>
    <property type="evidence" value="ECO:0007669"/>
    <property type="project" value="InterPro"/>
</dbReference>
<dbReference type="EMBL" id="CP126101">
    <property type="protein sequence ID" value="WHY51346.1"/>
    <property type="molecule type" value="Genomic_DNA"/>
</dbReference>
<evidence type="ECO:0000256" key="3">
    <source>
        <dbReference type="ARBA" id="ARBA00023163"/>
    </source>
</evidence>
<dbReference type="InterPro" id="IPR009057">
    <property type="entry name" value="Homeodomain-like_sf"/>
</dbReference>
<feature type="domain" description="HTH araC/xylS-type" evidence="4">
    <location>
        <begin position="170"/>
        <end position="268"/>
    </location>
</feature>
<dbReference type="GO" id="GO:0003700">
    <property type="term" value="F:DNA-binding transcription factor activity"/>
    <property type="evidence" value="ECO:0007669"/>
    <property type="project" value="InterPro"/>
</dbReference>
<dbReference type="Pfam" id="PF12833">
    <property type="entry name" value="HTH_18"/>
    <property type="match status" value="1"/>
</dbReference>